<evidence type="ECO:0000256" key="2">
    <source>
        <dbReference type="ARBA" id="ARBA00005635"/>
    </source>
</evidence>
<keyword evidence="4" id="KW-0804">Transcription</keyword>
<dbReference type="Proteomes" id="UP000541811">
    <property type="component" value="Unassembled WGS sequence"/>
</dbReference>
<dbReference type="GO" id="GO:0006357">
    <property type="term" value="P:regulation of transcription by RNA polymerase II"/>
    <property type="evidence" value="ECO:0007669"/>
    <property type="project" value="InterPro"/>
</dbReference>
<evidence type="ECO:0000313" key="10">
    <source>
        <dbReference type="Proteomes" id="UP000541811"/>
    </source>
</evidence>
<evidence type="ECO:0000256" key="3">
    <source>
        <dbReference type="ARBA" id="ARBA00023015"/>
    </source>
</evidence>
<evidence type="ECO:0000256" key="5">
    <source>
        <dbReference type="ARBA" id="ARBA00023242"/>
    </source>
</evidence>
<evidence type="ECO:0000256" key="1">
    <source>
        <dbReference type="ARBA" id="ARBA00004123"/>
    </source>
</evidence>
<keyword evidence="8" id="KW-0472">Membrane</keyword>
<dbReference type="InterPro" id="IPR019313">
    <property type="entry name" value="Mediator_Med17"/>
</dbReference>
<accession>A0A7L0HI81</accession>
<name>A0A7L0HI81_AREIN</name>
<evidence type="ECO:0000256" key="4">
    <source>
        <dbReference type="ARBA" id="ARBA00023163"/>
    </source>
</evidence>
<evidence type="ECO:0000256" key="6">
    <source>
        <dbReference type="ARBA" id="ARBA00025687"/>
    </source>
</evidence>
<comment type="caution">
    <text evidence="9">The sequence shown here is derived from an EMBL/GenBank/DDBJ whole genome shotgun (WGS) entry which is preliminary data.</text>
</comment>
<gene>
    <name evidence="9" type="primary">Med17_0</name>
    <name evidence="9" type="ORF">AREINT_R00876</name>
</gene>
<dbReference type="AlphaFoldDB" id="A0A7L0HI81"/>
<evidence type="ECO:0000256" key="7">
    <source>
        <dbReference type="ARBA" id="ARBA00030134"/>
    </source>
</evidence>
<evidence type="ECO:0000313" key="9">
    <source>
        <dbReference type="EMBL" id="NXK18800.1"/>
    </source>
</evidence>
<reference evidence="9 10" key="1">
    <citation type="submission" date="2019-09" db="EMBL/GenBank/DDBJ databases">
        <title>Bird 10,000 Genomes (B10K) Project - Family phase.</title>
        <authorList>
            <person name="Zhang G."/>
        </authorList>
    </citation>
    <scope>NUCLEOTIDE SEQUENCE [LARGE SCALE GENOMIC DNA]</scope>
    <source>
        <strain evidence="9">B10K-DU-005-73</strain>
        <tissue evidence="9">Liver</tissue>
    </source>
</reference>
<evidence type="ECO:0000256" key="8">
    <source>
        <dbReference type="SAM" id="Phobius"/>
    </source>
</evidence>
<dbReference type="GO" id="GO:0070847">
    <property type="term" value="C:core mediator complex"/>
    <property type="evidence" value="ECO:0007669"/>
    <property type="project" value="TreeGrafter"/>
</dbReference>
<dbReference type="GO" id="GO:0003712">
    <property type="term" value="F:transcription coregulator activity"/>
    <property type="evidence" value="ECO:0007669"/>
    <property type="project" value="InterPro"/>
</dbReference>
<keyword evidence="8" id="KW-1133">Transmembrane helix</keyword>
<comment type="similarity">
    <text evidence="2">Belongs to the Mediator complex subunit 17 family.</text>
</comment>
<dbReference type="PANTHER" id="PTHR13114:SF7">
    <property type="entry name" value="MEDIATOR OF RNA POLYMERASE II TRANSCRIPTION SUBUNIT 17"/>
    <property type="match status" value="1"/>
</dbReference>
<dbReference type="GO" id="GO:0016592">
    <property type="term" value="C:mediator complex"/>
    <property type="evidence" value="ECO:0007669"/>
    <property type="project" value="InterPro"/>
</dbReference>
<feature type="non-terminal residue" evidence="9">
    <location>
        <position position="155"/>
    </location>
</feature>
<keyword evidence="8" id="KW-0812">Transmembrane</keyword>
<feature type="non-terminal residue" evidence="9">
    <location>
        <position position="1"/>
    </location>
</feature>
<protein>
    <recommendedName>
        <fullName evidence="7">Cofactor required for Sp1 transcriptional activation subunit 6</fullName>
    </recommendedName>
</protein>
<keyword evidence="10" id="KW-1185">Reference proteome</keyword>
<comment type="function">
    <text evidence="6">Component of the Mediator complex, a coactivator involved in the regulated transcription of nearly all RNA polymerase II-dependent genes. Mediator functions as a bridge to convey information from gene-specific regulatory proteins to the basal RNA polymerase II transcription machinery. Mediator is recruited to promoters by direct interactions with regulatory proteins and serves as a scaffold for the assembly of a functional preinitiation complex with RNA polymerase II and the general transcription factors.</text>
</comment>
<sequence>GSPHWQTKLEAAQNVLLCKEIFAQLSREAVQIKSQIPHIVVKNQIISQPFPGRLLSRSYCHTKFLLSYCNIYFFFLHLYYLVTSFYIICCLLQCHKQTLSSTVMPHPASAPFGHKRMRLAGPQAFDKNDISSLQSNEGLLEKIIKQAKHIFLRRR</sequence>
<dbReference type="EMBL" id="VXAK01006100">
    <property type="protein sequence ID" value="NXK18800.1"/>
    <property type="molecule type" value="Genomic_DNA"/>
</dbReference>
<proteinExistence type="inferred from homology"/>
<organism evidence="9 10">
    <name type="scientific">Arenaria interpres</name>
    <name type="common">Ruddy turnstone</name>
    <name type="synonym">Tringa interpres</name>
    <dbReference type="NCBI Taxonomy" id="54971"/>
    <lineage>
        <taxon>Eukaryota</taxon>
        <taxon>Metazoa</taxon>
        <taxon>Chordata</taxon>
        <taxon>Craniata</taxon>
        <taxon>Vertebrata</taxon>
        <taxon>Euteleostomi</taxon>
        <taxon>Archelosauria</taxon>
        <taxon>Archosauria</taxon>
        <taxon>Dinosauria</taxon>
        <taxon>Saurischia</taxon>
        <taxon>Theropoda</taxon>
        <taxon>Coelurosauria</taxon>
        <taxon>Aves</taxon>
        <taxon>Neognathae</taxon>
        <taxon>Neoaves</taxon>
        <taxon>Charadriiformes</taxon>
        <taxon>Scolopacidae</taxon>
        <taxon>Arenaria</taxon>
    </lineage>
</organism>
<dbReference type="PANTHER" id="PTHR13114">
    <property type="entry name" value="MEDIATOR OF RNA POLYMERASE II TRANSCRIPTION SUBUNIT 17"/>
    <property type="match status" value="1"/>
</dbReference>
<feature type="transmembrane region" description="Helical" evidence="8">
    <location>
        <begin position="71"/>
        <end position="92"/>
    </location>
</feature>
<comment type="subcellular location">
    <subcellularLocation>
        <location evidence="1">Nucleus</location>
    </subcellularLocation>
</comment>
<keyword evidence="3" id="KW-0805">Transcription regulation</keyword>
<keyword evidence="5" id="KW-0539">Nucleus</keyword>